<feature type="compositionally biased region" description="Polar residues" evidence="1">
    <location>
        <begin position="370"/>
        <end position="381"/>
    </location>
</feature>
<feature type="region of interest" description="Disordered" evidence="1">
    <location>
        <begin position="532"/>
        <end position="563"/>
    </location>
</feature>
<feature type="compositionally biased region" description="Basic residues" evidence="1">
    <location>
        <begin position="351"/>
        <end position="363"/>
    </location>
</feature>
<feature type="compositionally biased region" description="Basic and acidic residues" evidence="1">
    <location>
        <begin position="52"/>
        <end position="61"/>
    </location>
</feature>
<sequence>MKVKKGVLDLGFFIDRTIKQCLEYDLDVSDTDAVLEDMAKAWPPEDGAGQRSKKEERRGCLDDGVMDSPVKINKKLNSKASNKSFGAAYNVNNNNSSINSIITSTNNNSSVISTSYSTSVSNDIRRSAGTLSKVQVPNTRLGRVSEAVSAVCRPGLLSIPYHRRGSSLDEDTAGCARPKQLGDRETGLIACDTKDQGQRDGDLRRSHSVEELMSLELPVKRDLEGCHPGPSPGTTSPSATARPDKLKSRLQLRYLWDKDGEVPHLGGRFLETMDTRFTTYSTNGSASLNDSEINVELESPEQTSRYHKDLSMNSTIRSERDRKRPGDVGHENEVALPKKPRQGYPVDFSRPHHHHYHHHHHQHQQQQQQTLPQSNSPQQTPGPHLHLSDRPLRPEGARYPPLARLSSNEALIPGATLTELIQRGMDPVRVSTALPNSQGANPSSNQVVAFLPTTPSYGNNTVSIDPREMLSLETNHIIKYSPHHQQQAHHPKHVSDSHQQQLLDKILYQNSVEQQQQYRHQRLHNHHQPRYLHQKQYSHQERASGRGDSQEVNKHHKSRSALRNPMYRIASIIAEELQKDDENCCDENQLISRRTYDDARKMCNKRCTNLHCGTQSRVDTRSSLKANLAPGQDGVPKYHPNGVTSRVAIESRKDQIRGMEIHRQSHRRPVYRAEMEAHPARHQFRNRPHRLENSQQQKFTLERPSSIAMRALQCDEATRLPYSLPRTHPLVSTRPHHEDLTQNLHSMRENYGRVVETNPQSSLDVSVSARHALLYTSSRMPVPHQPTVEMSSQAPPPSHQPLLNHAHVTPPSDNVLLPSHHPMSLLSPTRVPVYSAEVSNEDQPQDLSNKGRSSADTPTIDSNHITKDAFQNDHVNGKDAPSLSNAHDHGRTMNLTMSLKSSMTSSPAREEFPLEFTSSMKLGEDRPLNLAIKDRLKRGFYSTPSSPELGEEEQEEVEEQDQEQQNKNYKKKNNNNNNDDDDDDDDDDEEEEEQQQQDDDDDDDDDDDEQQQNKKNKKSNNNNTSIRRKRNLTPECLGLRPLYFWTDVHVPWGRLALYLGPEEKNNS</sequence>
<dbReference type="Proteomes" id="UP000762676">
    <property type="component" value="Unassembled WGS sequence"/>
</dbReference>
<feature type="compositionally biased region" description="Low complexity" evidence="1">
    <location>
        <begin position="232"/>
        <end position="241"/>
    </location>
</feature>
<feature type="region of interest" description="Disordered" evidence="1">
    <location>
        <begin position="941"/>
        <end position="1032"/>
    </location>
</feature>
<gene>
    <name evidence="2" type="ORF">ElyMa_005847300</name>
</gene>
<reference evidence="2 3" key="1">
    <citation type="journal article" date="2021" name="Elife">
        <title>Chloroplast acquisition without the gene transfer in kleptoplastic sea slugs, Plakobranchus ocellatus.</title>
        <authorList>
            <person name="Maeda T."/>
            <person name="Takahashi S."/>
            <person name="Yoshida T."/>
            <person name="Shimamura S."/>
            <person name="Takaki Y."/>
            <person name="Nagai Y."/>
            <person name="Toyoda A."/>
            <person name="Suzuki Y."/>
            <person name="Arimoto A."/>
            <person name="Ishii H."/>
            <person name="Satoh N."/>
            <person name="Nishiyama T."/>
            <person name="Hasebe M."/>
            <person name="Maruyama T."/>
            <person name="Minagawa J."/>
            <person name="Obokata J."/>
            <person name="Shigenobu S."/>
        </authorList>
    </citation>
    <scope>NUCLEOTIDE SEQUENCE [LARGE SCALE GENOMIC DNA]</scope>
</reference>
<dbReference type="EMBL" id="BMAT01011748">
    <property type="protein sequence ID" value="GFR78359.1"/>
    <property type="molecule type" value="Genomic_DNA"/>
</dbReference>
<feature type="region of interest" description="Disordered" evidence="1">
    <location>
        <begin position="872"/>
        <end position="891"/>
    </location>
</feature>
<organism evidence="2 3">
    <name type="scientific">Elysia marginata</name>
    <dbReference type="NCBI Taxonomy" id="1093978"/>
    <lineage>
        <taxon>Eukaryota</taxon>
        <taxon>Metazoa</taxon>
        <taxon>Spiralia</taxon>
        <taxon>Lophotrochozoa</taxon>
        <taxon>Mollusca</taxon>
        <taxon>Gastropoda</taxon>
        <taxon>Heterobranchia</taxon>
        <taxon>Euthyneura</taxon>
        <taxon>Panpulmonata</taxon>
        <taxon>Sacoglossa</taxon>
        <taxon>Placobranchoidea</taxon>
        <taxon>Plakobranchidae</taxon>
        <taxon>Elysia</taxon>
    </lineage>
</organism>
<feature type="compositionally biased region" description="Basic and acidic residues" evidence="1">
    <location>
        <begin position="317"/>
        <end position="333"/>
    </location>
</feature>
<accession>A0AAV4FYL2</accession>
<feature type="compositionally biased region" description="Polar residues" evidence="1">
    <location>
        <begin position="282"/>
        <end position="292"/>
    </location>
</feature>
<feature type="compositionally biased region" description="Acidic residues" evidence="1">
    <location>
        <begin position="978"/>
        <end position="1010"/>
    </location>
</feature>
<comment type="caution">
    <text evidence="2">The sequence shown here is derived from an EMBL/GenBank/DDBJ whole genome shotgun (WGS) entry which is preliminary data.</text>
</comment>
<feature type="region of interest" description="Disordered" evidence="1">
    <location>
        <begin position="779"/>
        <end position="823"/>
    </location>
</feature>
<feature type="region of interest" description="Disordered" evidence="1">
    <location>
        <begin position="217"/>
        <end position="244"/>
    </location>
</feature>
<feature type="region of interest" description="Disordered" evidence="1">
    <location>
        <begin position="41"/>
        <end position="63"/>
    </location>
</feature>
<feature type="region of interest" description="Disordered" evidence="1">
    <location>
        <begin position="835"/>
        <end position="863"/>
    </location>
</feature>
<feature type="region of interest" description="Disordered" evidence="1">
    <location>
        <begin position="282"/>
        <end position="400"/>
    </location>
</feature>
<keyword evidence="3" id="KW-1185">Reference proteome</keyword>
<name>A0AAV4FYL2_9GAST</name>
<feature type="compositionally biased region" description="Acidic residues" evidence="1">
    <location>
        <begin position="949"/>
        <end position="962"/>
    </location>
</feature>
<proteinExistence type="predicted"/>
<evidence type="ECO:0000256" key="1">
    <source>
        <dbReference type="SAM" id="MobiDB-lite"/>
    </source>
</evidence>
<protein>
    <submittedName>
        <fullName evidence="2">Uncharacterized protein</fullName>
    </submittedName>
</protein>
<evidence type="ECO:0000313" key="2">
    <source>
        <dbReference type="EMBL" id="GFR78359.1"/>
    </source>
</evidence>
<evidence type="ECO:0000313" key="3">
    <source>
        <dbReference type="Proteomes" id="UP000762676"/>
    </source>
</evidence>
<feature type="compositionally biased region" description="Polar residues" evidence="1">
    <location>
        <begin position="845"/>
        <end position="863"/>
    </location>
</feature>
<feature type="compositionally biased region" description="Basic and acidic residues" evidence="1">
    <location>
        <begin position="386"/>
        <end position="396"/>
    </location>
</feature>
<dbReference type="AlphaFoldDB" id="A0AAV4FYL2"/>
<feature type="compositionally biased region" description="Basic and acidic residues" evidence="1">
    <location>
        <begin position="538"/>
        <end position="553"/>
    </location>
</feature>